<dbReference type="AlphaFoldDB" id="A0A7X1KM44"/>
<keyword evidence="3" id="KW-0479">Metal-binding</keyword>
<evidence type="ECO:0000256" key="1">
    <source>
        <dbReference type="ARBA" id="ARBA00001947"/>
    </source>
</evidence>
<evidence type="ECO:0000256" key="6">
    <source>
        <dbReference type="ARBA" id="ARBA00023049"/>
    </source>
</evidence>
<feature type="chain" id="PRO_5031497875" evidence="7">
    <location>
        <begin position="22"/>
        <end position="502"/>
    </location>
</feature>
<keyword evidence="6 9" id="KW-0482">Metalloprotease</keyword>
<feature type="signal peptide" evidence="7">
    <location>
        <begin position="1"/>
        <end position="21"/>
    </location>
</feature>
<evidence type="ECO:0000256" key="2">
    <source>
        <dbReference type="ARBA" id="ARBA00022670"/>
    </source>
</evidence>
<dbReference type="Pfam" id="PF01435">
    <property type="entry name" value="Peptidase_M48"/>
    <property type="match status" value="1"/>
</dbReference>
<reference evidence="9 10" key="1">
    <citation type="submission" date="2020-08" db="EMBL/GenBank/DDBJ databases">
        <title>The genome sequence of type strain Novosphingobium flavum NBRC 111647.</title>
        <authorList>
            <person name="Liu Y."/>
        </authorList>
    </citation>
    <scope>NUCLEOTIDE SEQUENCE [LARGE SCALE GENOMIC DNA]</scope>
    <source>
        <strain evidence="9 10">NBRC 111647</strain>
    </source>
</reference>
<dbReference type="GO" id="GO:0051603">
    <property type="term" value="P:proteolysis involved in protein catabolic process"/>
    <property type="evidence" value="ECO:0007669"/>
    <property type="project" value="TreeGrafter"/>
</dbReference>
<evidence type="ECO:0000256" key="7">
    <source>
        <dbReference type="SAM" id="SignalP"/>
    </source>
</evidence>
<evidence type="ECO:0000313" key="9">
    <source>
        <dbReference type="EMBL" id="MBC2666239.1"/>
    </source>
</evidence>
<keyword evidence="10" id="KW-1185">Reference proteome</keyword>
<dbReference type="EMBL" id="JACLAW010000008">
    <property type="protein sequence ID" value="MBC2666239.1"/>
    <property type="molecule type" value="Genomic_DNA"/>
</dbReference>
<evidence type="ECO:0000259" key="8">
    <source>
        <dbReference type="Pfam" id="PF01435"/>
    </source>
</evidence>
<gene>
    <name evidence="9" type="ORF">H7F51_11990</name>
</gene>
<sequence>MLVRTMIASAALAATSLPASAQVALPGPQAISATDKQTGAKADPQMSADFGGAYDGSQSGLVRQVGLKVARQSGIAAVDSDFSFKLLNSGVPNAFAIPGGFVYTTRGLLSLMNNEAELAFVLGHETGHIAARHSDARQKVTQRNVLLGTLGQAVLGAVLGNGTIGQIGGQIGQAGIQRLVVGNVMSHSRQDEFQADDLGVVYMMKAGYDAATSSDILGSLAAQTTLDAKITGNSRTTPSWAMSHPDPAIRVTRTRQRAQELGARGGTRGGDAFLLALKGMIYGDDPAQGVIEGQEFRYPAGRFRFTAPAGYGMSNGSDAVTISAAADGRVAGRAQFSGGRSDGNLDAVVSRTFARLTQEGSAVNVTPTRASVNGMDARTATVSASSGGQNLDATVVAIAASPTTAYSFVVLQPRGAGLGDLAGLVNSFRRMSDAEAAAIRPRVIDVVTVGRTDTVQTMAARMAFTNLQAERFLVLNGLPAGTTRLAPGRKVKLVVWGPAQKY</sequence>
<dbReference type="PANTHER" id="PTHR22726">
    <property type="entry name" value="METALLOENDOPEPTIDASE OMA1"/>
    <property type="match status" value="1"/>
</dbReference>
<dbReference type="InterPro" id="IPR051156">
    <property type="entry name" value="Mito/Outer_Membr_Metalloprot"/>
</dbReference>
<keyword evidence="2 9" id="KW-0645">Protease</keyword>
<keyword evidence="5" id="KW-0862">Zinc</keyword>
<evidence type="ECO:0000313" key="10">
    <source>
        <dbReference type="Proteomes" id="UP000566813"/>
    </source>
</evidence>
<keyword evidence="4" id="KW-0378">Hydrolase</keyword>
<dbReference type="PANTHER" id="PTHR22726:SF1">
    <property type="entry name" value="METALLOENDOPEPTIDASE OMA1, MITOCHONDRIAL"/>
    <property type="match status" value="1"/>
</dbReference>
<comment type="cofactor">
    <cofactor evidence="1">
        <name>Zn(2+)</name>
        <dbReference type="ChEBI" id="CHEBI:29105"/>
    </cofactor>
</comment>
<dbReference type="GO" id="GO:0046872">
    <property type="term" value="F:metal ion binding"/>
    <property type="evidence" value="ECO:0007669"/>
    <property type="project" value="UniProtKB-KW"/>
</dbReference>
<dbReference type="GO" id="GO:0004222">
    <property type="term" value="F:metalloendopeptidase activity"/>
    <property type="evidence" value="ECO:0007669"/>
    <property type="project" value="InterPro"/>
</dbReference>
<evidence type="ECO:0000256" key="3">
    <source>
        <dbReference type="ARBA" id="ARBA00022723"/>
    </source>
</evidence>
<name>A0A7X1KM44_9SPHN</name>
<protein>
    <submittedName>
        <fullName evidence="9">M48 family metalloprotease</fullName>
    </submittedName>
</protein>
<dbReference type="Gene3D" id="3.30.2010.10">
    <property type="entry name" value="Metalloproteases ('zincins'), catalytic domain"/>
    <property type="match status" value="1"/>
</dbReference>
<dbReference type="GO" id="GO:0016020">
    <property type="term" value="C:membrane"/>
    <property type="evidence" value="ECO:0007669"/>
    <property type="project" value="TreeGrafter"/>
</dbReference>
<comment type="caution">
    <text evidence="9">The sequence shown here is derived from an EMBL/GenBank/DDBJ whole genome shotgun (WGS) entry which is preliminary data.</text>
</comment>
<dbReference type="InterPro" id="IPR001915">
    <property type="entry name" value="Peptidase_M48"/>
</dbReference>
<feature type="domain" description="Peptidase M48" evidence="8">
    <location>
        <begin position="61"/>
        <end position="257"/>
    </location>
</feature>
<keyword evidence="7" id="KW-0732">Signal</keyword>
<proteinExistence type="predicted"/>
<evidence type="ECO:0000256" key="4">
    <source>
        <dbReference type="ARBA" id="ARBA00022801"/>
    </source>
</evidence>
<accession>A0A7X1KM44</accession>
<organism evidence="9 10">
    <name type="scientific">Novosphingobium flavum</name>
    <dbReference type="NCBI Taxonomy" id="1778672"/>
    <lineage>
        <taxon>Bacteria</taxon>
        <taxon>Pseudomonadati</taxon>
        <taxon>Pseudomonadota</taxon>
        <taxon>Alphaproteobacteria</taxon>
        <taxon>Sphingomonadales</taxon>
        <taxon>Sphingomonadaceae</taxon>
        <taxon>Novosphingobium</taxon>
    </lineage>
</organism>
<dbReference type="Proteomes" id="UP000566813">
    <property type="component" value="Unassembled WGS sequence"/>
</dbReference>
<evidence type="ECO:0000256" key="5">
    <source>
        <dbReference type="ARBA" id="ARBA00022833"/>
    </source>
</evidence>
<dbReference type="RefSeq" id="WP_185664534.1">
    <property type="nucleotide sequence ID" value="NZ_JACLAW010000008.1"/>
</dbReference>